<protein>
    <submittedName>
        <fullName evidence="2">Glycosyltransferase</fullName>
    </submittedName>
</protein>
<gene>
    <name evidence="2" type="ORF">FGL95_14965</name>
</gene>
<dbReference type="SUPFAM" id="SSF53448">
    <property type="entry name" value="Nucleotide-diphospho-sugar transferases"/>
    <property type="match status" value="1"/>
</dbReference>
<dbReference type="PANTHER" id="PTHR43630">
    <property type="entry name" value="POLY-BETA-1,6-N-ACETYL-D-GLUCOSAMINE SYNTHASE"/>
    <property type="match status" value="1"/>
</dbReference>
<reference evidence="2 3" key="1">
    <citation type="submission" date="2019-05" db="EMBL/GenBank/DDBJ databases">
        <authorList>
            <person name="Lee S.D."/>
        </authorList>
    </citation>
    <scope>NUCLEOTIDE SEQUENCE [LARGE SCALE GENOMIC DNA]</scope>
    <source>
        <strain evidence="2 3">YC2-7</strain>
    </source>
</reference>
<keyword evidence="2" id="KW-0808">Transferase</keyword>
<evidence type="ECO:0000259" key="1">
    <source>
        <dbReference type="Pfam" id="PF00535"/>
    </source>
</evidence>
<dbReference type="GO" id="GO:0016740">
    <property type="term" value="F:transferase activity"/>
    <property type="evidence" value="ECO:0007669"/>
    <property type="project" value="UniProtKB-KW"/>
</dbReference>
<dbReference type="InterPro" id="IPR029044">
    <property type="entry name" value="Nucleotide-diphossugar_trans"/>
</dbReference>
<accession>A0A848KJD5</accession>
<dbReference type="RefSeq" id="WP_169588096.1">
    <property type="nucleotide sequence ID" value="NZ_VCQU01000004.1"/>
</dbReference>
<sequence>MISVVIPVFNEETIIGNCLDALVEHGDGVGEIIVVDNGSCDATRYIVADYCDRHPHIRLIDEPRRGVANARNAGFDAATNDIVGRIDADTWVTRGWADIIERYFKESPDTAAVTGLSTYHDSPIGIFRKWAVSALVALGLVGGQQCNLHGANMAIRREYWHKIRTRASRRPDVHEDVDLAIAMTNNGFRIDQLTNLNVTVSARRRAMSPAGMWTYNRHSFETIRNQGWKITFPIRFCAAAVFVMHTVQWPLYKNWDFERRRFTWRSQSVRVSPVTVLG</sequence>
<reference evidence="2 3" key="2">
    <citation type="submission" date="2020-06" db="EMBL/GenBank/DDBJ databases">
        <title>Antribacter stalactiti gen. nov., sp. nov., a new member of the family Nacardiaceae isolated from a cave.</title>
        <authorList>
            <person name="Kim I.S."/>
        </authorList>
    </citation>
    <scope>NUCLEOTIDE SEQUENCE [LARGE SCALE GENOMIC DNA]</scope>
    <source>
        <strain evidence="2 3">YC2-7</strain>
    </source>
</reference>
<dbReference type="Proteomes" id="UP000535543">
    <property type="component" value="Unassembled WGS sequence"/>
</dbReference>
<proteinExistence type="predicted"/>
<dbReference type="InterPro" id="IPR001173">
    <property type="entry name" value="Glyco_trans_2-like"/>
</dbReference>
<feature type="domain" description="Glycosyltransferase 2-like" evidence="1">
    <location>
        <begin position="3"/>
        <end position="158"/>
    </location>
</feature>
<keyword evidence="3" id="KW-1185">Reference proteome</keyword>
<evidence type="ECO:0000313" key="2">
    <source>
        <dbReference type="EMBL" id="NMN96340.1"/>
    </source>
</evidence>
<name>A0A848KJD5_9NOCA</name>
<comment type="caution">
    <text evidence="2">The sequence shown here is derived from an EMBL/GenBank/DDBJ whole genome shotgun (WGS) entry which is preliminary data.</text>
</comment>
<organism evidence="2 3">
    <name type="scientific">Antrihabitans stalactiti</name>
    <dbReference type="NCBI Taxonomy" id="2584121"/>
    <lineage>
        <taxon>Bacteria</taxon>
        <taxon>Bacillati</taxon>
        <taxon>Actinomycetota</taxon>
        <taxon>Actinomycetes</taxon>
        <taxon>Mycobacteriales</taxon>
        <taxon>Nocardiaceae</taxon>
        <taxon>Antrihabitans</taxon>
    </lineage>
</organism>
<evidence type="ECO:0000313" key="3">
    <source>
        <dbReference type="Proteomes" id="UP000535543"/>
    </source>
</evidence>
<dbReference type="CDD" id="cd00761">
    <property type="entry name" value="Glyco_tranf_GTA_type"/>
    <property type="match status" value="1"/>
</dbReference>
<dbReference type="Pfam" id="PF00535">
    <property type="entry name" value="Glycos_transf_2"/>
    <property type="match status" value="1"/>
</dbReference>
<dbReference type="Gene3D" id="3.90.550.10">
    <property type="entry name" value="Spore Coat Polysaccharide Biosynthesis Protein SpsA, Chain A"/>
    <property type="match status" value="1"/>
</dbReference>
<dbReference type="PANTHER" id="PTHR43630:SF2">
    <property type="entry name" value="GLYCOSYLTRANSFERASE"/>
    <property type="match status" value="1"/>
</dbReference>
<dbReference type="AlphaFoldDB" id="A0A848KJD5"/>
<dbReference type="EMBL" id="VCQU01000004">
    <property type="protein sequence ID" value="NMN96340.1"/>
    <property type="molecule type" value="Genomic_DNA"/>
</dbReference>